<accession>A0AA88DE93</accession>
<keyword evidence="1" id="KW-0812">Transmembrane</keyword>
<dbReference type="AlphaFoldDB" id="A0AA88DE93"/>
<sequence>MEVYKKDNLQVLLQRVKENNSERFVEALKNEKGEPQALHCYQNSHQMMNLQNSFGECMLRDGCFIIELFRRNVNREEYKDFSHDKLFNLIWIGPRLRCDMILFENQIPLFVLRALFALTEKRPDTDRDFPKLALRFFYFNGEPIPGDEIELGPQDDIPHLLGLLYKALVVGKRKANSEQETPKQQNNYNARGKSWEPIRTAVALKQVGVTFVKTNDNFPFHDIGFSGGELSIPRLVIDDGTECLFRNLVAYEQYSENCRLHRVVDYLKVMDCLINSSEDAKLLRHRGIIDNSIGDDEKVSDMFNRLLSGVRYNPMNSFYTDMLNDVNKFCENPWNKRIAKLKTEYFSSPWSVISFLAAVLLLLLTVTQTVYAVLSYHHPKI</sequence>
<keyword evidence="1" id="KW-0472">Membrane</keyword>
<dbReference type="PANTHER" id="PTHR31170:SF25">
    <property type="entry name" value="BNAA09G04570D PROTEIN"/>
    <property type="match status" value="1"/>
</dbReference>
<gene>
    <name evidence="2" type="ORF">TIFTF001_023907</name>
</gene>
<evidence type="ECO:0000256" key="1">
    <source>
        <dbReference type="SAM" id="Phobius"/>
    </source>
</evidence>
<keyword evidence="3" id="KW-1185">Reference proteome</keyword>
<evidence type="ECO:0000313" key="2">
    <source>
        <dbReference type="EMBL" id="GMN54775.1"/>
    </source>
</evidence>
<reference evidence="2" key="1">
    <citation type="submission" date="2023-07" db="EMBL/GenBank/DDBJ databases">
        <title>draft genome sequence of fig (Ficus carica).</title>
        <authorList>
            <person name="Takahashi T."/>
            <person name="Nishimura K."/>
        </authorList>
    </citation>
    <scope>NUCLEOTIDE SEQUENCE</scope>
</reference>
<name>A0AA88DE93_FICCA</name>
<comment type="caution">
    <text evidence="2">The sequence shown here is derived from an EMBL/GenBank/DDBJ whole genome shotgun (WGS) entry which is preliminary data.</text>
</comment>
<organism evidence="2 3">
    <name type="scientific">Ficus carica</name>
    <name type="common">Common fig</name>
    <dbReference type="NCBI Taxonomy" id="3494"/>
    <lineage>
        <taxon>Eukaryota</taxon>
        <taxon>Viridiplantae</taxon>
        <taxon>Streptophyta</taxon>
        <taxon>Embryophyta</taxon>
        <taxon>Tracheophyta</taxon>
        <taxon>Spermatophyta</taxon>
        <taxon>Magnoliopsida</taxon>
        <taxon>eudicotyledons</taxon>
        <taxon>Gunneridae</taxon>
        <taxon>Pentapetalae</taxon>
        <taxon>rosids</taxon>
        <taxon>fabids</taxon>
        <taxon>Rosales</taxon>
        <taxon>Moraceae</taxon>
        <taxon>Ficeae</taxon>
        <taxon>Ficus</taxon>
    </lineage>
</organism>
<feature type="transmembrane region" description="Helical" evidence="1">
    <location>
        <begin position="350"/>
        <end position="374"/>
    </location>
</feature>
<protein>
    <submittedName>
        <fullName evidence="2">Uncharacterized protein</fullName>
    </submittedName>
</protein>
<proteinExistence type="predicted"/>
<dbReference type="EMBL" id="BTGU01000053">
    <property type="protein sequence ID" value="GMN54775.1"/>
    <property type="molecule type" value="Genomic_DNA"/>
</dbReference>
<evidence type="ECO:0000313" key="3">
    <source>
        <dbReference type="Proteomes" id="UP001187192"/>
    </source>
</evidence>
<dbReference type="InterPro" id="IPR004158">
    <property type="entry name" value="DUF247_pln"/>
</dbReference>
<dbReference type="Proteomes" id="UP001187192">
    <property type="component" value="Unassembled WGS sequence"/>
</dbReference>
<dbReference type="PANTHER" id="PTHR31170">
    <property type="entry name" value="BNAC04G53230D PROTEIN"/>
    <property type="match status" value="1"/>
</dbReference>
<keyword evidence="1" id="KW-1133">Transmembrane helix</keyword>
<dbReference type="Pfam" id="PF03140">
    <property type="entry name" value="DUF247"/>
    <property type="match status" value="1"/>
</dbReference>